<dbReference type="GO" id="GO:0008933">
    <property type="term" value="F:peptidoglycan lytic transglycosylase activity"/>
    <property type="evidence" value="ECO:0007669"/>
    <property type="project" value="TreeGrafter"/>
</dbReference>
<comment type="caution">
    <text evidence="4">The sequence shown here is derived from an EMBL/GenBank/DDBJ whole genome shotgun (WGS) entry which is preliminary data.</text>
</comment>
<name>A0AA41Z3W5_9HYPH</name>
<dbReference type="SUPFAM" id="SSF53955">
    <property type="entry name" value="Lysozyme-like"/>
    <property type="match status" value="1"/>
</dbReference>
<dbReference type="InterPro" id="IPR002477">
    <property type="entry name" value="Peptidoglycan-bd-like"/>
</dbReference>
<dbReference type="InterPro" id="IPR031304">
    <property type="entry name" value="SLT_2"/>
</dbReference>
<dbReference type="Gene3D" id="1.10.8.350">
    <property type="entry name" value="Bacterial muramidase"/>
    <property type="match status" value="1"/>
</dbReference>
<protein>
    <submittedName>
        <fullName evidence="4">Lytic murein transglycosylase</fullName>
    </submittedName>
</protein>
<dbReference type="AlphaFoldDB" id="A0AA41Z3W5"/>
<sequence length="399" mass="42170">MRQSTAIRLGKAAVFAILTACCATGSAHAADFSECLASLKPAALAKGVTPETFEGATNGLQPNDVLPFQTNQPEFSTPPWDYMAGLVDDQRIADGKQAYADQAAALQRIGARYGVDPAILVAVWGVESDFGRTFGARPVVQSLATLACYGRKPEFYRGEFVSALLILQRGDVAPERFNGSWAGAFGHTQFMPSTFLRHGVDFEGTGHANIVDSVPDALATTAAYLRASGWQAGAPWGYEVKLPAGYNGPSGRKNRHPAGFWAAKGVTRADSAPLTGPETGLLLLGGPTGPAFLVTRNFDALYTYNAAEVYALAIGVLADRIAGGGPLVGQWPTDDPGLSRIERREVQEKLIAAGFAIGNADGVMGTKTREAIADYQARVGLPRDGRASVKLLQALRAGR</sequence>
<keyword evidence="5" id="KW-1185">Reference proteome</keyword>
<dbReference type="SUPFAM" id="SSF47090">
    <property type="entry name" value="PGBD-like"/>
    <property type="match status" value="1"/>
</dbReference>
<dbReference type="InterPro" id="IPR036366">
    <property type="entry name" value="PGBDSf"/>
</dbReference>
<dbReference type="Gene3D" id="1.10.101.10">
    <property type="entry name" value="PGBD-like superfamily/PGBD"/>
    <property type="match status" value="1"/>
</dbReference>
<feature type="domain" description="Peptidoglycan binding-like" evidence="2">
    <location>
        <begin position="342"/>
        <end position="395"/>
    </location>
</feature>
<dbReference type="CDD" id="cd13399">
    <property type="entry name" value="Slt35-like"/>
    <property type="match status" value="1"/>
</dbReference>
<feature type="chain" id="PRO_5041412207" evidence="1">
    <location>
        <begin position="30"/>
        <end position="399"/>
    </location>
</feature>
<dbReference type="InterPro" id="IPR043426">
    <property type="entry name" value="MltB-like"/>
</dbReference>
<evidence type="ECO:0000313" key="5">
    <source>
        <dbReference type="Proteomes" id="UP001165667"/>
    </source>
</evidence>
<dbReference type="InterPro" id="IPR036365">
    <property type="entry name" value="PGBD-like_sf"/>
</dbReference>
<gene>
    <name evidence="4" type="ORF">M8523_31610</name>
</gene>
<accession>A0AA41Z3W5</accession>
<dbReference type="InterPro" id="IPR023346">
    <property type="entry name" value="Lysozyme-like_dom_sf"/>
</dbReference>
<dbReference type="Proteomes" id="UP001165667">
    <property type="component" value="Unassembled WGS sequence"/>
</dbReference>
<dbReference type="NCBIfam" id="TIGR02283">
    <property type="entry name" value="MltB_2"/>
    <property type="match status" value="1"/>
</dbReference>
<dbReference type="GO" id="GO:0009253">
    <property type="term" value="P:peptidoglycan catabolic process"/>
    <property type="evidence" value="ECO:0007669"/>
    <property type="project" value="TreeGrafter"/>
</dbReference>
<dbReference type="Pfam" id="PF01471">
    <property type="entry name" value="PG_binding_1"/>
    <property type="match status" value="1"/>
</dbReference>
<evidence type="ECO:0000313" key="4">
    <source>
        <dbReference type="EMBL" id="MCW6512463.1"/>
    </source>
</evidence>
<evidence type="ECO:0000259" key="3">
    <source>
        <dbReference type="Pfam" id="PF13406"/>
    </source>
</evidence>
<proteinExistence type="predicted"/>
<feature type="domain" description="Transglycosylase SLT" evidence="3">
    <location>
        <begin position="32"/>
        <end position="319"/>
    </location>
</feature>
<organism evidence="4 5">
    <name type="scientific">Lichenifustis flavocetrariae</name>
    <dbReference type="NCBI Taxonomy" id="2949735"/>
    <lineage>
        <taxon>Bacteria</taxon>
        <taxon>Pseudomonadati</taxon>
        <taxon>Pseudomonadota</taxon>
        <taxon>Alphaproteobacteria</taxon>
        <taxon>Hyphomicrobiales</taxon>
        <taxon>Lichenihabitantaceae</taxon>
        <taxon>Lichenifustis</taxon>
    </lineage>
</organism>
<dbReference type="Gene3D" id="1.10.530.10">
    <property type="match status" value="1"/>
</dbReference>
<feature type="signal peptide" evidence="1">
    <location>
        <begin position="1"/>
        <end position="29"/>
    </location>
</feature>
<dbReference type="Pfam" id="PF13406">
    <property type="entry name" value="SLT_2"/>
    <property type="match status" value="1"/>
</dbReference>
<dbReference type="PANTHER" id="PTHR30163:SF10">
    <property type="entry name" value="TRANSGLYCOLASE-RELATED"/>
    <property type="match status" value="1"/>
</dbReference>
<keyword evidence="1" id="KW-0732">Signal</keyword>
<dbReference type="InterPro" id="IPR011970">
    <property type="entry name" value="MltB_2"/>
</dbReference>
<dbReference type="RefSeq" id="WP_282588841.1">
    <property type="nucleotide sequence ID" value="NZ_JAMOIM010000051.1"/>
</dbReference>
<evidence type="ECO:0000259" key="2">
    <source>
        <dbReference type="Pfam" id="PF01471"/>
    </source>
</evidence>
<dbReference type="PANTHER" id="PTHR30163">
    <property type="entry name" value="MEMBRANE-BOUND LYTIC MUREIN TRANSGLYCOSYLASE B"/>
    <property type="match status" value="1"/>
</dbReference>
<evidence type="ECO:0000256" key="1">
    <source>
        <dbReference type="SAM" id="SignalP"/>
    </source>
</evidence>
<dbReference type="EMBL" id="JAMOIM010000051">
    <property type="protein sequence ID" value="MCW6512463.1"/>
    <property type="molecule type" value="Genomic_DNA"/>
</dbReference>
<reference evidence="4" key="1">
    <citation type="submission" date="2022-05" db="EMBL/GenBank/DDBJ databases">
        <authorList>
            <person name="Pankratov T."/>
        </authorList>
    </citation>
    <scope>NUCLEOTIDE SEQUENCE</scope>
    <source>
        <strain evidence="4">BP6-180914</strain>
    </source>
</reference>